<dbReference type="Proteomes" id="UP000290567">
    <property type="component" value="Unassembled WGS sequence"/>
</dbReference>
<dbReference type="PANTHER" id="PTHR43280">
    <property type="entry name" value="ARAC-FAMILY TRANSCRIPTIONAL REGULATOR"/>
    <property type="match status" value="1"/>
</dbReference>
<dbReference type="RefSeq" id="WP_146623855.1">
    <property type="nucleotide sequence ID" value="NZ_BJCC01000032.1"/>
</dbReference>
<dbReference type="Gene3D" id="3.20.20.80">
    <property type="entry name" value="Glycosidases"/>
    <property type="match status" value="1"/>
</dbReference>
<dbReference type="PROSITE" id="PS00041">
    <property type="entry name" value="HTH_ARAC_FAMILY_1"/>
    <property type="match status" value="1"/>
</dbReference>
<dbReference type="Gene3D" id="1.10.10.60">
    <property type="entry name" value="Homeodomain-like"/>
    <property type="match status" value="2"/>
</dbReference>
<dbReference type="PANTHER" id="PTHR43280:SF2">
    <property type="entry name" value="HTH-TYPE TRANSCRIPTIONAL REGULATOR EXSA"/>
    <property type="match status" value="1"/>
</dbReference>
<name>A0A4P5PGN8_9ENTE</name>
<keyword evidence="5" id="KW-0804">Transcription</keyword>
<dbReference type="Pfam" id="PF01229">
    <property type="entry name" value="Glyco_hydro_39"/>
    <property type="match status" value="1"/>
</dbReference>
<dbReference type="InterPro" id="IPR009057">
    <property type="entry name" value="Homeodomain-like_sf"/>
</dbReference>
<evidence type="ECO:0000256" key="3">
    <source>
        <dbReference type="ARBA" id="ARBA00023015"/>
    </source>
</evidence>
<dbReference type="Pfam" id="PF12833">
    <property type="entry name" value="HTH_18"/>
    <property type="match status" value="1"/>
</dbReference>
<dbReference type="GO" id="GO:0016798">
    <property type="term" value="F:hydrolase activity, acting on glycosyl bonds"/>
    <property type="evidence" value="ECO:0007669"/>
    <property type="project" value="UniProtKB-KW"/>
</dbReference>
<dbReference type="InterPro" id="IPR037923">
    <property type="entry name" value="HTH-like"/>
</dbReference>
<dbReference type="InterPro" id="IPR018062">
    <property type="entry name" value="HTH_AraC-typ_CS"/>
</dbReference>
<evidence type="ECO:0000256" key="6">
    <source>
        <dbReference type="ARBA" id="ARBA00023295"/>
    </source>
</evidence>
<dbReference type="SMART" id="SM00342">
    <property type="entry name" value="HTH_ARAC"/>
    <property type="match status" value="1"/>
</dbReference>
<dbReference type="SUPFAM" id="SSF46689">
    <property type="entry name" value="Homeodomain-like"/>
    <property type="match status" value="2"/>
</dbReference>
<sequence>MSEIISYLDTQSTIQLMTKACLVQKNLRTTDLLYLMKGKAELKIDEVDYEMRADDIVIINKSESYQLVTSDENSLLFYFSISDFLLSQALETGVISFNCNSIKEPGKNYQSTRELIIEIVDLLLFENERTNFLQISKVYRLMNELSSLFIEYSSLGIHQDKRIQQITRFIKERYYDNITSAELAEQVHMDTAYFSKFFKKNLGTNFKDYLSHIRMQYAVRDLLETDKSITRIAIDNGFFSVNGFNKKFKDQFQLTPSQYRSQNEPQKATLVAESDQKVKHAFSNFKEKQLKEDTAKKSYLNLDIEGLEPTPIKETWSKILNIGEAEIVLSSNLRHHLLILQRDLCFEYGRVWGVFTKSFLGDSLNIYEKVDEVLDSLLELGLTPWLSLNKLIGTFKESNYPDAEWEEASKKFCRHILNRYGRKEVETWVIEIVASDPEDKNLVDRYRQFYQITSKIFRGLVPKITIGGGSFVLSNKLDLADFLHNDLADCSFDFYSFVLFPYSNRMVREKRNYQRITEPDFLLSKVKKIKEVPSSKPVFISEWSNTVSRSNLLNDHLYKGAFIVKSIIDIFDQVEGLGYWLGTDLAQKTSKSSSLLSGGNGLLTRSGLFKPAMHAMKLFDQLKGLRFLYKDEERLVCTLDGEELFVLGHHYIHPNSLYFLKDEAHLKKTELTNFFETEEVEEELLFSNIPNGNYELRIFSCLDNHGDLFGLWQKFNFNKHLRSSDLDYLDKKNTHLLTLEEVNVTKNRLVVKKHLTSNEFYSINIKRRQ</sequence>
<proteinExistence type="inferred from homology"/>
<protein>
    <recommendedName>
        <fullName evidence="7">HTH araC/xylS-type domain-containing protein</fullName>
    </recommendedName>
</protein>
<evidence type="ECO:0000313" key="9">
    <source>
        <dbReference type="Proteomes" id="UP000290567"/>
    </source>
</evidence>
<gene>
    <name evidence="8" type="ORF">NRIC_33590</name>
</gene>
<dbReference type="InterPro" id="IPR018060">
    <property type="entry name" value="HTH_AraC"/>
</dbReference>
<accession>A0A4P5PGN8</accession>
<reference evidence="9" key="1">
    <citation type="submission" date="2019-02" db="EMBL/GenBank/DDBJ databases">
        <title>Draft genome sequence of Enterococcus sp. Gos25-1.</title>
        <authorList>
            <person name="Tanaka N."/>
            <person name="Shiwa Y."/>
            <person name="Fujita N."/>
        </authorList>
    </citation>
    <scope>NUCLEOTIDE SEQUENCE [LARGE SCALE GENOMIC DNA]</scope>
    <source>
        <strain evidence="9">Gos25-1</strain>
    </source>
</reference>
<keyword evidence="3" id="KW-0805">Transcription regulation</keyword>
<keyword evidence="9" id="KW-1185">Reference proteome</keyword>
<feature type="domain" description="HTH araC/xylS-type" evidence="7">
    <location>
        <begin position="164"/>
        <end position="262"/>
    </location>
</feature>
<dbReference type="PROSITE" id="PS01124">
    <property type="entry name" value="HTH_ARAC_FAMILY_2"/>
    <property type="match status" value="1"/>
</dbReference>
<dbReference type="SUPFAM" id="SSF51445">
    <property type="entry name" value="(Trans)glycosidases"/>
    <property type="match status" value="1"/>
</dbReference>
<comment type="caution">
    <text evidence="8">The sequence shown here is derived from an EMBL/GenBank/DDBJ whole genome shotgun (WGS) entry which is preliminary data.</text>
</comment>
<evidence type="ECO:0000256" key="1">
    <source>
        <dbReference type="ARBA" id="ARBA00008875"/>
    </source>
</evidence>
<evidence type="ECO:0000256" key="5">
    <source>
        <dbReference type="ARBA" id="ARBA00023163"/>
    </source>
</evidence>
<evidence type="ECO:0000313" key="8">
    <source>
        <dbReference type="EMBL" id="GCF95468.1"/>
    </source>
</evidence>
<dbReference type="OrthoDB" id="506156at2"/>
<dbReference type="InterPro" id="IPR017853">
    <property type="entry name" value="GH"/>
</dbReference>
<evidence type="ECO:0000259" key="7">
    <source>
        <dbReference type="PROSITE" id="PS01124"/>
    </source>
</evidence>
<dbReference type="GO" id="GO:0003700">
    <property type="term" value="F:DNA-binding transcription factor activity"/>
    <property type="evidence" value="ECO:0007669"/>
    <property type="project" value="InterPro"/>
</dbReference>
<dbReference type="Gene3D" id="2.60.40.1500">
    <property type="entry name" value="Glycosyl hydrolase domain, family 39"/>
    <property type="match status" value="1"/>
</dbReference>
<comment type="similarity">
    <text evidence="1">Belongs to the glycosyl hydrolase 39 family.</text>
</comment>
<dbReference type="GO" id="GO:0043565">
    <property type="term" value="F:sequence-specific DNA binding"/>
    <property type="evidence" value="ECO:0007669"/>
    <property type="project" value="InterPro"/>
</dbReference>
<keyword evidence="4" id="KW-0238">DNA-binding</keyword>
<dbReference type="InterPro" id="IPR049166">
    <property type="entry name" value="GH39_cat"/>
</dbReference>
<organism evidence="8 9">
    <name type="scientific">Enterococcus florum</name>
    <dbReference type="NCBI Taxonomy" id="2480627"/>
    <lineage>
        <taxon>Bacteria</taxon>
        <taxon>Bacillati</taxon>
        <taxon>Bacillota</taxon>
        <taxon>Bacilli</taxon>
        <taxon>Lactobacillales</taxon>
        <taxon>Enterococcaceae</taxon>
        <taxon>Enterococcus</taxon>
    </lineage>
</organism>
<evidence type="ECO:0000256" key="2">
    <source>
        <dbReference type="ARBA" id="ARBA00022801"/>
    </source>
</evidence>
<dbReference type="AlphaFoldDB" id="A0A4P5PGN8"/>
<dbReference type="SUPFAM" id="SSF51011">
    <property type="entry name" value="Glycosyl hydrolase domain"/>
    <property type="match status" value="1"/>
</dbReference>
<keyword evidence="2" id="KW-0378">Hydrolase</keyword>
<evidence type="ECO:0000256" key="4">
    <source>
        <dbReference type="ARBA" id="ARBA00023125"/>
    </source>
</evidence>
<dbReference type="SUPFAM" id="SSF51215">
    <property type="entry name" value="Regulatory protein AraC"/>
    <property type="match status" value="1"/>
</dbReference>
<dbReference type="EMBL" id="BJCC01000032">
    <property type="protein sequence ID" value="GCF95468.1"/>
    <property type="molecule type" value="Genomic_DNA"/>
</dbReference>
<keyword evidence="6" id="KW-0326">Glycosidase</keyword>